<evidence type="ECO:0000256" key="1">
    <source>
        <dbReference type="SAM" id="MobiDB-lite"/>
    </source>
</evidence>
<gene>
    <name evidence="3" type="ORF">AMATHDRAFT_62906</name>
</gene>
<organism evidence="3 4">
    <name type="scientific">Amanita thiersii Skay4041</name>
    <dbReference type="NCBI Taxonomy" id="703135"/>
    <lineage>
        <taxon>Eukaryota</taxon>
        <taxon>Fungi</taxon>
        <taxon>Dikarya</taxon>
        <taxon>Basidiomycota</taxon>
        <taxon>Agaricomycotina</taxon>
        <taxon>Agaricomycetes</taxon>
        <taxon>Agaricomycetidae</taxon>
        <taxon>Agaricales</taxon>
        <taxon>Pluteineae</taxon>
        <taxon>Amanitaceae</taxon>
        <taxon>Amanita</taxon>
    </lineage>
</organism>
<protein>
    <recommendedName>
        <fullName evidence="2">Nuclear pore complex protein NUP96 C-terminal domain-containing protein</fullName>
    </recommendedName>
</protein>
<feature type="compositionally biased region" description="Acidic residues" evidence="1">
    <location>
        <begin position="691"/>
        <end position="703"/>
    </location>
</feature>
<proteinExistence type="predicted"/>
<keyword evidence="4" id="KW-1185">Reference proteome</keyword>
<accession>A0A2A9NJT1</accession>
<dbReference type="Gene3D" id="1.25.40.690">
    <property type="match status" value="1"/>
</dbReference>
<sequence>MARFRAFTSDDSSDDSNVNNSHTSESEEEHVLTNQKKRLQKKKAVADDSLSTSESDNESQGSSNSVSSGYSDRNRRRTRQRHARRRPTRNALVEGEDGELRYAHELAIRVSPPSTSPPPAGTSVADPSIIPWAQHIGVDAQKMHVMQTSLFRMPEEAAALRALNEQQPPKLSMVTKQLQQPLNRKHSRDSDGDGLRIEPRERSSFAHDIEPAPFRPFRKYARVESSASVVSGHEKSFADAGLALGRSFRAGWGPGGTLVHVGTICTPSASPKTTANSSIVTKSVVPIHSSESFQEASAALSAKLLQHHLSNTPITPDDAGVPLAYPSLFPEAPRSSPAQPTLNFASFASLFPTTDNTASAHLFRLGSALFDPIDLQLSKPTSSGITGLTPDVKNRIALLRRKSALSQWLKDAVKVEVETDLDKQTQSSAPVAGSSRLVSRPGPFKGPDEAFTLLTGYQVQKACDVAADTGYLKLATLISQAGGDTEFRADIQAQLKIWEDEKVLPLVERGVKKVYTLLAGVLESNGNGKDKDMDICGGLDWKRVFGLCLWYGEPVTASIADVFDAYESLVKSSGGKVARPFPPWRNPEQSKAPQQWPSLPWSISPSSGSSSSYTPEDPLYSLIRLHADPTLSLSHILNPASFGFGASHVDWAMCWHMYIILSRVMRVRDFGDREELRSRARSKLVNGIMTDTEDEEEEEEEYGLEGHSPSADLLASSYAFQLESQGMIQEAAFVLLHIEGSAGREKAVKDLLARCAPKVDEWMTRGLVGSLKIPLSWVNEAKALHSLNIGDVYAAYELYLTAGLYNPAHEIAVSELAPDAVIRRDLDLLKDMFERFEGKEDRIDGWSIKGKVILDYVHVMHRIPHLHESVEIDARASIVDAAEAQELEELTRLVPKIIGLLPDVLLRGQSGDPRHPAALEQMVKDLIGLVKRTKPLALSHIQQSTLTVADEATKMGLVRAAGYARFVKNIEIGVYS</sequence>
<dbReference type="OrthoDB" id="3797628at2759"/>
<dbReference type="Pfam" id="PF12110">
    <property type="entry name" value="Nup96"/>
    <property type="match status" value="1"/>
</dbReference>
<dbReference type="AlphaFoldDB" id="A0A2A9NJT1"/>
<dbReference type="EMBL" id="KZ302025">
    <property type="protein sequence ID" value="PFH49584.1"/>
    <property type="molecule type" value="Genomic_DNA"/>
</dbReference>
<feature type="region of interest" description="Disordered" evidence="1">
    <location>
        <begin position="574"/>
        <end position="600"/>
    </location>
</feature>
<reference evidence="3 4" key="1">
    <citation type="submission" date="2014-02" db="EMBL/GenBank/DDBJ databases">
        <title>Transposable element dynamics among asymbiotic and ectomycorrhizal Amanita fungi.</title>
        <authorList>
            <consortium name="DOE Joint Genome Institute"/>
            <person name="Hess J."/>
            <person name="Skrede I."/>
            <person name="Wolfe B."/>
            <person name="LaButti K."/>
            <person name="Ohm R.A."/>
            <person name="Grigoriev I.V."/>
            <person name="Pringle A."/>
        </authorList>
    </citation>
    <scope>NUCLEOTIDE SEQUENCE [LARGE SCALE GENOMIC DNA]</scope>
    <source>
        <strain evidence="3 4">SKay4041</strain>
    </source>
</reference>
<evidence type="ECO:0000313" key="3">
    <source>
        <dbReference type="EMBL" id="PFH49584.1"/>
    </source>
</evidence>
<evidence type="ECO:0000259" key="2">
    <source>
        <dbReference type="Pfam" id="PF12110"/>
    </source>
</evidence>
<feature type="region of interest" description="Disordered" evidence="1">
    <location>
        <begin position="1"/>
        <end position="98"/>
    </location>
</feature>
<feature type="domain" description="Nuclear pore complex protein NUP96 C-terminal" evidence="2">
    <location>
        <begin position="449"/>
        <end position="785"/>
    </location>
</feature>
<feature type="compositionally biased region" description="Polar residues" evidence="1">
    <location>
        <begin position="587"/>
        <end position="596"/>
    </location>
</feature>
<feature type="compositionally biased region" description="Low complexity" evidence="1">
    <location>
        <begin position="51"/>
        <end position="71"/>
    </location>
</feature>
<evidence type="ECO:0000313" key="4">
    <source>
        <dbReference type="Proteomes" id="UP000242287"/>
    </source>
</evidence>
<feature type="region of interest" description="Disordered" evidence="1">
    <location>
        <begin position="174"/>
        <end position="204"/>
    </location>
</feature>
<feature type="region of interest" description="Disordered" evidence="1">
    <location>
        <begin position="688"/>
        <end position="708"/>
    </location>
</feature>
<dbReference type="STRING" id="703135.A0A2A9NJT1"/>
<name>A0A2A9NJT1_9AGAR</name>
<dbReference type="InterPro" id="IPR021967">
    <property type="entry name" value="Nup98_C"/>
</dbReference>
<dbReference type="Proteomes" id="UP000242287">
    <property type="component" value="Unassembled WGS sequence"/>
</dbReference>
<feature type="compositionally biased region" description="Basic and acidic residues" evidence="1">
    <location>
        <begin position="188"/>
        <end position="204"/>
    </location>
</feature>
<feature type="compositionally biased region" description="Basic residues" evidence="1">
    <location>
        <begin position="74"/>
        <end position="88"/>
    </location>
</feature>